<feature type="transmembrane region" description="Helical" evidence="1">
    <location>
        <begin position="109"/>
        <end position="126"/>
    </location>
</feature>
<proteinExistence type="predicted"/>
<dbReference type="RefSeq" id="WP_147711989.1">
    <property type="nucleotide sequence ID" value="NZ_VKAD01000001.1"/>
</dbReference>
<protein>
    <recommendedName>
        <fullName evidence="4">SoxR reducing system RseC family protein</fullName>
    </recommendedName>
</protein>
<sequence length="159" mass="17365">MIKEQGTVVSVEADNFIVAVVRTSACKSCQARQGCGQAVLSEWGDAQTQQAKNHFKVPTKGFSAMVGDVVELEMHPDTVSRVALLVYLLPLLFGLFGLVMGYLFGQHELLQLLFFVSAMGLGYVFLSRLTLTNSHQLVPQIIRTYPASKGVDVIESTSL</sequence>
<dbReference type="EMBL" id="VKAD01000001">
    <property type="protein sequence ID" value="TXR53075.1"/>
    <property type="molecule type" value="Genomic_DNA"/>
</dbReference>
<organism evidence="2 3">
    <name type="scientific">Reinekea thalattae</name>
    <dbReference type="NCBI Taxonomy" id="2593301"/>
    <lineage>
        <taxon>Bacteria</taxon>
        <taxon>Pseudomonadati</taxon>
        <taxon>Pseudomonadota</taxon>
        <taxon>Gammaproteobacteria</taxon>
        <taxon>Oceanospirillales</taxon>
        <taxon>Saccharospirillaceae</taxon>
        <taxon>Reinekea</taxon>
    </lineage>
</organism>
<reference evidence="2 3" key="1">
    <citation type="submission" date="2019-07" db="EMBL/GenBank/DDBJ databases">
        <title>Reinekea sp. strain SSH23 genome sequencing and assembly.</title>
        <authorList>
            <person name="Kim I."/>
        </authorList>
    </citation>
    <scope>NUCLEOTIDE SEQUENCE [LARGE SCALE GENOMIC DNA]</scope>
    <source>
        <strain evidence="2 3">SSH23</strain>
    </source>
</reference>
<keyword evidence="1" id="KW-0472">Membrane</keyword>
<comment type="caution">
    <text evidence="2">The sequence shown here is derived from an EMBL/GenBank/DDBJ whole genome shotgun (WGS) entry which is preliminary data.</text>
</comment>
<dbReference type="Proteomes" id="UP000321764">
    <property type="component" value="Unassembled WGS sequence"/>
</dbReference>
<keyword evidence="3" id="KW-1185">Reference proteome</keyword>
<dbReference type="Pfam" id="PF04246">
    <property type="entry name" value="RseC_MucC"/>
    <property type="match status" value="1"/>
</dbReference>
<feature type="transmembrane region" description="Helical" evidence="1">
    <location>
        <begin position="82"/>
        <end position="103"/>
    </location>
</feature>
<gene>
    <name evidence="2" type="ORF">FME95_00400</name>
</gene>
<dbReference type="InterPro" id="IPR007359">
    <property type="entry name" value="SigmaE_reg_RseC_MucC"/>
</dbReference>
<evidence type="ECO:0008006" key="4">
    <source>
        <dbReference type="Google" id="ProtNLM"/>
    </source>
</evidence>
<evidence type="ECO:0000313" key="3">
    <source>
        <dbReference type="Proteomes" id="UP000321764"/>
    </source>
</evidence>
<dbReference type="PANTHER" id="PTHR35867:SF1">
    <property type="entry name" value="PROTEIN RSEC"/>
    <property type="match status" value="1"/>
</dbReference>
<keyword evidence="1" id="KW-1133">Transmembrane helix</keyword>
<evidence type="ECO:0000256" key="1">
    <source>
        <dbReference type="SAM" id="Phobius"/>
    </source>
</evidence>
<keyword evidence="1" id="KW-0812">Transmembrane</keyword>
<evidence type="ECO:0000313" key="2">
    <source>
        <dbReference type="EMBL" id="TXR53075.1"/>
    </source>
</evidence>
<dbReference type="PIRSF" id="PIRSF004923">
    <property type="entry name" value="RseC"/>
    <property type="match status" value="1"/>
</dbReference>
<dbReference type="InterPro" id="IPR026268">
    <property type="entry name" value="RseC"/>
</dbReference>
<dbReference type="AlphaFoldDB" id="A0A5C8Z4Q3"/>
<dbReference type="PANTHER" id="PTHR35867">
    <property type="entry name" value="PROTEIN RSEC"/>
    <property type="match status" value="1"/>
</dbReference>
<accession>A0A5C8Z4Q3</accession>
<name>A0A5C8Z4Q3_9GAMM</name>
<dbReference type="OrthoDB" id="9795854at2"/>